<dbReference type="EMBL" id="KI966470">
    <property type="protein sequence ID" value="EWC43384.1"/>
    <property type="molecule type" value="Genomic_DNA"/>
</dbReference>
<name>W7HK57_9PEZI</name>
<organism evidence="2 3">
    <name type="scientific">Drechslerella stenobrocha 248</name>
    <dbReference type="NCBI Taxonomy" id="1043628"/>
    <lineage>
        <taxon>Eukaryota</taxon>
        <taxon>Fungi</taxon>
        <taxon>Dikarya</taxon>
        <taxon>Ascomycota</taxon>
        <taxon>Pezizomycotina</taxon>
        <taxon>Orbiliomycetes</taxon>
        <taxon>Orbiliales</taxon>
        <taxon>Orbiliaceae</taxon>
        <taxon>Drechslerella</taxon>
    </lineage>
</organism>
<evidence type="ECO:0000313" key="3">
    <source>
        <dbReference type="Proteomes" id="UP000024837"/>
    </source>
</evidence>
<keyword evidence="3" id="KW-1185">Reference proteome</keyword>
<feature type="region of interest" description="Disordered" evidence="1">
    <location>
        <begin position="77"/>
        <end position="118"/>
    </location>
</feature>
<gene>
    <name evidence="2" type="ORF">DRE_07711</name>
</gene>
<feature type="compositionally biased region" description="Basic and acidic residues" evidence="1">
    <location>
        <begin position="554"/>
        <end position="571"/>
    </location>
</feature>
<dbReference type="AlphaFoldDB" id="W7HK57"/>
<feature type="compositionally biased region" description="Acidic residues" evidence="1">
    <location>
        <begin position="46"/>
        <end position="58"/>
    </location>
</feature>
<dbReference type="Proteomes" id="UP000024837">
    <property type="component" value="Unassembled WGS sequence"/>
</dbReference>
<feature type="compositionally biased region" description="Basic and acidic residues" evidence="1">
    <location>
        <begin position="84"/>
        <end position="95"/>
    </location>
</feature>
<dbReference type="OrthoDB" id="5343409at2759"/>
<dbReference type="HOGENOM" id="CLU_401711_0_0_1"/>
<accession>W7HK57</accession>
<feature type="region of interest" description="Disordered" evidence="1">
    <location>
        <begin position="554"/>
        <end position="685"/>
    </location>
</feature>
<feature type="compositionally biased region" description="Basic residues" evidence="1">
    <location>
        <begin position="584"/>
        <end position="600"/>
    </location>
</feature>
<evidence type="ECO:0000313" key="2">
    <source>
        <dbReference type="EMBL" id="EWC43384.1"/>
    </source>
</evidence>
<sequence>MLSEADIVGVQRAIEGLLRDVERADEMAVIVRRGEPRLFASYGVPESDDEEEEEEEEGTGLLGLNRLQRLSAQVKNRGVVGKGKGKDKARGKDAGTGRGFSWSPSPTPPPGSPVPNVLKQEYDNLDRTTWRDLEAFHYGMRWMTKLDVPAADEGMNAQFEARPNIGASIGNASDCGSGTLAGYLTDGKGNTYAMTCHHIIKLDADSVWPTPSDYLKGCKVVAPAQQDLYVTTKTHGHEIDGLVHEAVGAHLRGDIDLAGRLSARGRKTMAAHDVRVKLMEGGGALFGTVVGSGWRIAHTKNGAWLMDQVVFKPVSSRIGTNVFTYTGRDNKEGKRYRLEARGWTDLPLGAEVLKLGRTTSLTKGFVADVRLCVGTERTRGNRTKRYWEIQAGIITAGAGPWFSEPGDSGAWVLRSPGFADMLAWDLRRRCGRVAADPIPAPVGGMMFGGADSVDGISLTFFNPARLLRRFLGKMVDGGENLVPGVAEELPPPVPLESTWAEEERWSRQSREAGEAWEVFADRNFLAHQVQRFGDLHIFREPRWQEELQERMRVQERAEKGKGVRRKGRDDVGADEVVATGGSARARRGLRKVAPRTPRRRGTSEEVPDTPTPVHERDPGSADGATGRMAESRPTPESPTKRRMLKTRAPSTLQTPRRRPRDTLASSGVKARERVRRPPPTVTDEV</sequence>
<feature type="region of interest" description="Disordered" evidence="1">
    <location>
        <begin position="41"/>
        <end position="61"/>
    </location>
</feature>
<proteinExistence type="predicted"/>
<reference evidence="2 3" key="1">
    <citation type="submission" date="2013-05" db="EMBL/GenBank/DDBJ databases">
        <title>Drechslerella stenobrocha genome reveals carnivorous origination and mechanical trapping mechanism of predatory fungi.</title>
        <authorList>
            <person name="Liu X."/>
            <person name="Zhang W."/>
            <person name="Liu K."/>
        </authorList>
    </citation>
    <scope>NUCLEOTIDE SEQUENCE [LARGE SCALE GENOMIC DNA]</scope>
    <source>
        <strain evidence="2 3">248</strain>
    </source>
</reference>
<evidence type="ECO:0000256" key="1">
    <source>
        <dbReference type="SAM" id="MobiDB-lite"/>
    </source>
</evidence>
<protein>
    <submittedName>
        <fullName evidence="2">Uncharacterized protein</fullName>
    </submittedName>
</protein>